<gene>
    <name evidence="1" type="ORF">AFUS01_LOCUS7358</name>
</gene>
<dbReference type="AlphaFoldDB" id="A0A8J2JNM3"/>
<protein>
    <recommendedName>
        <fullName evidence="3">Terpene synthase</fullName>
    </recommendedName>
</protein>
<reference evidence="1" key="1">
    <citation type="submission" date="2021-06" db="EMBL/GenBank/DDBJ databases">
        <authorList>
            <person name="Hodson N. C."/>
            <person name="Mongue J. A."/>
            <person name="Jaron S. K."/>
        </authorList>
    </citation>
    <scope>NUCLEOTIDE SEQUENCE</scope>
</reference>
<comment type="caution">
    <text evidence="1">The sequence shown here is derived from an EMBL/GenBank/DDBJ whole genome shotgun (WGS) entry which is preliminary data.</text>
</comment>
<organism evidence="1 2">
    <name type="scientific">Allacma fusca</name>
    <dbReference type="NCBI Taxonomy" id="39272"/>
    <lineage>
        <taxon>Eukaryota</taxon>
        <taxon>Metazoa</taxon>
        <taxon>Ecdysozoa</taxon>
        <taxon>Arthropoda</taxon>
        <taxon>Hexapoda</taxon>
        <taxon>Collembola</taxon>
        <taxon>Symphypleona</taxon>
        <taxon>Sminthuridae</taxon>
        <taxon>Allacma</taxon>
    </lineage>
</organism>
<dbReference type="EMBL" id="CAJVCH010049586">
    <property type="protein sequence ID" value="CAG7717929.1"/>
    <property type="molecule type" value="Genomic_DNA"/>
</dbReference>
<accession>A0A8J2JNM3</accession>
<keyword evidence="2" id="KW-1185">Reference proteome</keyword>
<sequence>MDIADDFKLLKLEGVIKVANGEEKIIDGDLVFCWPYKWEPDLNIWQDLVNKMAEDVFKYVNRRLSFKEKSRPLSLIKDSLWMGLFNISKSWREASLENEEIYHKLVLFGSYFYMLYILDDVAEKLDGNSGHGRYVKNVGRLLQKLFMLEYPNINSINEDNLFLNIKSAVGFREEYIYVMFDIIEDLKTYPFVTPPTMKYLARCLRYGFELQTWFGSYKNSHILESSLRSELRSRIIGLDALVEFLLVIYEIPPALKVRENFYWDRIYRTGRTLGYKLNDILSIRKELEEYLKDGTRIDNAILIAMENKNMSFEKAMEIEIQEHNALVVEFRNECQGILAEPGIMFDMNDQEREIFVRSLECITTTLSHLIQTHLKMVRYKANITYSFSDKTDEAKHMLNFK</sequence>
<evidence type="ECO:0008006" key="3">
    <source>
        <dbReference type="Google" id="ProtNLM"/>
    </source>
</evidence>
<name>A0A8J2JNM3_9HEXA</name>
<evidence type="ECO:0000313" key="1">
    <source>
        <dbReference type="EMBL" id="CAG7717929.1"/>
    </source>
</evidence>
<evidence type="ECO:0000313" key="2">
    <source>
        <dbReference type="Proteomes" id="UP000708208"/>
    </source>
</evidence>
<dbReference type="Proteomes" id="UP000708208">
    <property type="component" value="Unassembled WGS sequence"/>
</dbReference>
<proteinExistence type="predicted"/>
<dbReference type="Pfam" id="PF19086">
    <property type="entry name" value="Terpene_syn_C_2"/>
    <property type="match status" value="1"/>
</dbReference>